<keyword evidence="3" id="KW-0813">Transport</keyword>
<comment type="subcellular location">
    <subcellularLocation>
        <location evidence="1 8">Cell membrane</location>
        <topology evidence="1 8">Multi-pass membrane protein</topology>
    </subcellularLocation>
</comment>
<evidence type="ECO:0000256" key="7">
    <source>
        <dbReference type="ARBA" id="ARBA00023136"/>
    </source>
</evidence>
<gene>
    <name evidence="9" type="ORF">LA66_13290</name>
</gene>
<feature type="transmembrane region" description="Helical" evidence="8">
    <location>
        <begin position="101"/>
        <end position="121"/>
    </location>
</feature>
<comment type="caution">
    <text evidence="9">The sequence shown here is derived from an EMBL/GenBank/DDBJ whole genome shotgun (WGS) entry which is preliminary data.</text>
</comment>
<keyword evidence="5 8" id="KW-0812">Transmembrane</keyword>
<evidence type="ECO:0000256" key="1">
    <source>
        <dbReference type="ARBA" id="ARBA00004651"/>
    </source>
</evidence>
<keyword evidence="4 8" id="KW-1003">Cell membrane</keyword>
<evidence type="ECO:0000256" key="6">
    <source>
        <dbReference type="ARBA" id="ARBA00022989"/>
    </source>
</evidence>
<dbReference type="PANTHER" id="PTHR30269:SF37">
    <property type="entry name" value="MEMBRANE TRANSPORTER PROTEIN"/>
    <property type="match status" value="1"/>
</dbReference>
<dbReference type="InterPro" id="IPR052017">
    <property type="entry name" value="TSUP"/>
</dbReference>
<evidence type="ECO:0000256" key="8">
    <source>
        <dbReference type="RuleBase" id="RU363041"/>
    </source>
</evidence>
<feature type="transmembrane region" description="Helical" evidence="8">
    <location>
        <begin position="76"/>
        <end position="95"/>
    </location>
</feature>
<organism evidence="9 10">
    <name type="scientific">Aureimonas altamirensis</name>
    <dbReference type="NCBI Taxonomy" id="370622"/>
    <lineage>
        <taxon>Bacteria</taxon>
        <taxon>Pseudomonadati</taxon>
        <taxon>Pseudomonadota</taxon>
        <taxon>Alphaproteobacteria</taxon>
        <taxon>Hyphomicrobiales</taxon>
        <taxon>Aurantimonadaceae</taxon>
        <taxon>Aureimonas</taxon>
    </lineage>
</organism>
<evidence type="ECO:0000256" key="2">
    <source>
        <dbReference type="ARBA" id="ARBA00009142"/>
    </source>
</evidence>
<dbReference type="AlphaFoldDB" id="A0A0B1Q0V6"/>
<name>A0A0B1Q0V6_9HYPH</name>
<evidence type="ECO:0000313" key="10">
    <source>
        <dbReference type="Proteomes" id="UP000030826"/>
    </source>
</evidence>
<evidence type="ECO:0000256" key="4">
    <source>
        <dbReference type="ARBA" id="ARBA00022475"/>
    </source>
</evidence>
<sequence>MDLASLLPPEVSPVFGLAIIVASFLTSALTAALGLGGGLAMLAILGLGLPSASLLAVHGIVQLGSNASRVAIQRRFIAWPLVLWFFLGSVAGVAIGTPITAAIPETAAKLALGLFILWSVFGARPKPERMGRATFVAGGAITSIATMIVGATGPLVAGLLSARGLVKQALVATHATCMVVQHGLKIIAFGLIGFSYAQWAPLLAAMIATGALGSLAGTIALDRLPEPIFRRAFKITMTLLALHIIYGAVA</sequence>
<keyword evidence="6 8" id="KW-1133">Transmembrane helix</keyword>
<feature type="transmembrane region" description="Helical" evidence="8">
    <location>
        <begin position="12"/>
        <end position="33"/>
    </location>
</feature>
<dbReference type="InterPro" id="IPR002781">
    <property type="entry name" value="TM_pro_TauE-like"/>
</dbReference>
<dbReference type="STRING" id="370622.LA66_13290"/>
<proteinExistence type="inferred from homology"/>
<protein>
    <recommendedName>
        <fullName evidence="8">Probable membrane transporter protein</fullName>
    </recommendedName>
</protein>
<accession>A0A0B1Q0V6</accession>
<evidence type="ECO:0000256" key="3">
    <source>
        <dbReference type="ARBA" id="ARBA00022448"/>
    </source>
</evidence>
<feature type="transmembrane region" description="Helical" evidence="8">
    <location>
        <begin position="133"/>
        <end position="157"/>
    </location>
</feature>
<feature type="transmembrane region" description="Helical" evidence="8">
    <location>
        <begin position="39"/>
        <end position="64"/>
    </location>
</feature>
<dbReference type="RefSeq" id="WP_039193905.1">
    <property type="nucleotide sequence ID" value="NZ_JRFJ01000003.1"/>
</dbReference>
<dbReference type="Proteomes" id="UP000030826">
    <property type="component" value="Unassembled WGS sequence"/>
</dbReference>
<dbReference type="GO" id="GO:0005886">
    <property type="term" value="C:plasma membrane"/>
    <property type="evidence" value="ECO:0007669"/>
    <property type="project" value="UniProtKB-SubCell"/>
</dbReference>
<dbReference type="Pfam" id="PF01925">
    <property type="entry name" value="TauE"/>
    <property type="match status" value="1"/>
</dbReference>
<dbReference type="PANTHER" id="PTHR30269">
    <property type="entry name" value="TRANSMEMBRANE PROTEIN YFCA"/>
    <property type="match status" value="1"/>
</dbReference>
<keyword evidence="7 8" id="KW-0472">Membrane</keyword>
<dbReference type="EMBL" id="JRFJ01000003">
    <property type="protein sequence ID" value="KHJ54418.1"/>
    <property type="molecule type" value="Genomic_DNA"/>
</dbReference>
<reference evidence="9 10" key="1">
    <citation type="submission" date="2014-09" db="EMBL/GenBank/DDBJ databases">
        <title>Isolation and characterization of Aurantimonas altamirensis ON-56566 from clinical sample following a dog bite.</title>
        <authorList>
            <person name="Eshaghi A."/>
            <person name="Li A."/>
            <person name="Shahinas D."/>
            <person name="Bahn P."/>
            <person name="Kus J.V."/>
            <person name="Patel S.N."/>
        </authorList>
    </citation>
    <scope>NUCLEOTIDE SEQUENCE [LARGE SCALE GENOMIC DNA]</scope>
    <source>
        <strain evidence="9 10">ON-56566</strain>
    </source>
</reference>
<feature type="transmembrane region" description="Helical" evidence="8">
    <location>
        <begin position="199"/>
        <end position="220"/>
    </location>
</feature>
<comment type="similarity">
    <text evidence="2 8">Belongs to the 4-toluene sulfonate uptake permease (TSUP) (TC 2.A.102) family.</text>
</comment>
<evidence type="ECO:0000256" key="5">
    <source>
        <dbReference type="ARBA" id="ARBA00022692"/>
    </source>
</evidence>
<dbReference type="OrthoDB" id="8478323at2"/>
<evidence type="ECO:0000313" key="9">
    <source>
        <dbReference type="EMBL" id="KHJ54418.1"/>
    </source>
</evidence>